<keyword evidence="3" id="KW-1185">Reference proteome</keyword>
<feature type="compositionally biased region" description="Acidic residues" evidence="1">
    <location>
        <begin position="113"/>
        <end position="122"/>
    </location>
</feature>
<evidence type="ECO:0000313" key="2">
    <source>
        <dbReference type="EMBL" id="KEQ14135.1"/>
    </source>
</evidence>
<organism evidence="2 3">
    <name type="scientific">Endozoicomonas montiporae</name>
    <dbReference type="NCBI Taxonomy" id="1027273"/>
    <lineage>
        <taxon>Bacteria</taxon>
        <taxon>Pseudomonadati</taxon>
        <taxon>Pseudomonadota</taxon>
        <taxon>Gammaproteobacteria</taxon>
        <taxon>Oceanospirillales</taxon>
        <taxon>Endozoicomonadaceae</taxon>
        <taxon>Endozoicomonas</taxon>
    </lineage>
</organism>
<accession>A0A081N6R2</accession>
<evidence type="ECO:0000256" key="1">
    <source>
        <dbReference type="SAM" id="MobiDB-lite"/>
    </source>
</evidence>
<feature type="region of interest" description="Disordered" evidence="1">
    <location>
        <begin position="112"/>
        <end position="137"/>
    </location>
</feature>
<proteinExistence type="predicted"/>
<evidence type="ECO:0000313" key="3">
    <source>
        <dbReference type="Proteomes" id="UP000028006"/>
    </source>
</evidence>
<protein>
    <submittedName>
        <fullName evidence="2">Uncharacterized protein</fullName>
    </submittedName>
</protein>
<reference evidence="2 3" key="1">
    <citation type="submission" date="2014-06" db="EMBL/GenBank/DDBJ databases">
        <title>Whole Genome Sequences of Three Symbiotic Endozoicomonas Bacteria.</title>
        <authorList>
            <person name="Neave M.J."/>
            <person name="Apprill A."/>
            <person name="Voolstra C.R."/>
        </authorList>
    </citation>
    <scope>NUCLEOTIDE SEQUENCE [LARGE SCALE GENOMIC DNA]</scope>
    <source>
        <strain evidence="2 3">LMG 24815</strain>
    </source>
</reference>
<name>A0A081N6R2_9GAMM</name>
<dbReference type="RefSeq" id="WP_034873849.1">
    <property type="nucleotide sequence ID" value="NZ_JOKG01000002.1"/>
</dbReference>
<gene>
    <name evidence="2" type="ORF">GZ77_06700</name>
</gene>
<dbReference type="EMBL" id="JOKG01000002">
    <property type="protein sequence ID" value="KEQ14135.1"/>
    <property type="molecule type" value="Genomic_DNA"/>
</dbReference>
<comment type="caution">
    <text evidence="2">The sequence shown here is derived from an EMBL/GenBank/DDBJ whole genome shotgun (WGS) entry which is preliminary data.</text>
</comment>
<dbReference type="AlphaFoldDB" id="A0A081N6R2"/>
<dbReference type="Proteomes" id="UP000028006">
    <property type="component" value="Unassembled WGS sequence"/>
</dbReference>
<sequence>MKRYKQTILSNFFVAIDSGNAEAGDGDYHLVEANLDIESRDDRTLCTEVLHGNFRYEVLTNHLLSQACPICSAILKRRISNMPLERKGGALNAFEEVDEEVPETQMALILESGDQEQEELDTEVTPQSHSPQFELFG</sequence>